<dbReference type="CDD" id="cd04301">
    <property type="entry name" value="NAT_SF"/>
    <property type="match status" value="1"/>
</dbReference>
<sequence length="198" mass="22140">MVDIRQAGPGRVDQVARVMGRAFVTEPMMTWPLGGQSEDLEERCVRAYALYLGPLLEQGLVWETADGRGALVFVSPDGTDVWDDALAHVDDSTTHDVTDDGGRRHERFWEWVASKIPPEPVWHLDSVAVEPGWQGRGIGSALIEFGLELTRESNAAVILETGTARNVPLYKRFGFRVVEEADSPEGGPHVWFMRREPW</sequence>
<dbReference type="InterPro" id="IPR016181">
    <property type="entry name" value="Acyl_CoA_acyltransferase"/>
</dbReference>
<dbReference type="PANTHER" id="PTHR42791:SF1">
    <property type="entry name" value="N-ACETYLTRANSFERASE DOMAIN-CONTAINING PROTEIN"/>
    <property type="match status" value="1"/>
</dbReference>
<evidence type="ECO:0000313" key="3">
    <source>
        <dbReference type="Proteomes" id="UP000660668"/>
    </source>
</evidence>
<feature type="domain" description="N-acetyltransferase" evidence="1">
    <location>
        <begin position="2"/>
        <end position="197"/>
    </location>
</feature>
<dbReference type="Pfam" id="PF00583">
    <property type="entry name" value="Acetyltransf_1"/>
    <property type="match status" value="1"/>
</dbReference>
<dbReference type="InterPro" id="IPR000182">
    <property type="entry name" value="GNAT_dom"/>
</dbReference>
<name>A0A930YJX9_9ACTN</name>
<dbReference type="GO" id="GO:0016747">
    <property type="term" value="F:acyltransferase activity, transferring groups other than amino-acyl groups"/>
    <property type="evidence" value="ECO:0007669"/>
    <property type="project" value="InterPro"/>
</dbReference>
<dbReference type="PROSITE" id="PS51186">
    <property type="entry name" value="GNAT"/>
    <property type="match status" value="1"/>
</dbReference>
<organism evidence="2 3">
    <name type="scientific">Nocardioides agariphilus</name>
    <dbReference type="NCBI Taxonomy" id="433664"/>
    <lineage>
        <taxon>Bacteria</taxon>
        <taxon>Bacillati</taxon>
        <taxon>Actinomycetota</taxon>
        <taxon>Actinomycetes</taxon>
        <taxon>Propionibacteriales</taxon>
        <taxon>Nocardioidaceae</taxon>
        <taxon>Nocardioides</taxon>
    </lineage>
</organism>
<evidence type="ECO:0000259" key="1">
    <source>
        <dbReference type="PROSITE" id="PS51186"/>
    </source>
</evidence>
<dbReference type="EMBL" id="JADKPO010000032">
    <property type="protein sequence ID" value="MBF4769797.1"/>
    <property type="molecule type" value="Genomic_DNA"/>
</dbReference>
<dbReference type="AlphaFoldDB" id="A0A930YJX9"/>
<dbReference type="SUPFAM" id="SSF55729">
    <property type="entry name" value="Acyl-CoA N-acyltransferases (Nat)"/>
    <property type="match status" value="1"/>
</dbReference>
<comment type="caution">
    <text evidence="2">The sequence shown here is derived from an EMBL/GenBank/DDBJ whole genome shotgun (WGS) entry which is preliminary data.</text>
</comment>
<dbReference type="Gene3D" id="3.40.630.30">
    <property type="match status" value="1"/>
</dbReference>
<dbReference type="PANTHER" id="PTHR42791">
    <property type="entry name" value="GNAT FAMILY ACETYLTRANSFERASE"/>
    <property type="match status" value="1"/>
</dbReference>
<protein>
    <submittedName>
        <fullName evidence="2">GNAT family N-acetyltransferase</fullName>
    </submittedName>
</protein>
<dbReference type="RefSeq" id="WP_194697944.1">
    <property type="nucleotide sequence ID" value="NZ_JADKPO010000032.1"/>
</dbReference>
<dbReference type="InterPro" id="IPR052523">
    <property type="entry name" value="Trichothecene_AcTrans"/>
</dbReference>
<keyword evidence="3" id="KW-1185">Reference proteome</keyword>
<gene>
    <name evidence="2" type="ORF">ISU10_18665</name>
</gene>
<dbReference type="Proteomes" id="UP000660668">
    <property type="component" value="Unassembled WGS sequence"/>
</dbReference>
<accession>A0A930YJX9</accession>
<proteinExistence type="predicted"/>
<reference evidence="2" key="1">
    <citation type="submission" date="2020-11" db="EMBL/GenBank/DDBJ databases">
        <title>Nocardioides cynanchi sp. nov., isolated from soil of rhizosphere of Cynanchum wilfordii.</title>
        <authorList>
            <person name="Lee J.-S."/>
            <person name="Suh M.K."/>
            <person name="Kim J.-S."/>
        </authorList>
    </citation>
    <scope>NUCLEOTIDE SEQUENCE</scope>
    <source>
        <strain evidence="2">KCTC 19276</strain>
    </source>
</reference>
<evidence type="ECO:0000313" key="2">
    <source>
        <dbReference type="EMBL" id="MBF4769797.1"/>
    </source>
</evidence>